<dbReference type="SUPFAM" id="SSF69369">
    <property type="entry name" value="Cloacin translocation domain"/>
    <property type="match status" value="1"/>
</dbReference>
<dbReference type="GO" id="GO:0042742">
    <property type="term" value="P:defense response to bacterium"/>
    <property type="evidence" value="ECO:0007669"/>
    <property type="project" value="UniProtKB-KW"/>
</dbReference>
<feature type="domain" description="Pyosin/cloacin translocation" evidence="5">
    <location>
        <begin position="163"/>
        <end position="293"/>
    </location>
</feature>
<evidence type="ECO:0000259" key="6">
    <source>
        <dbReference type="Pfam" id="PF09000"/>
    </source>
</evidence>
<keyword evidence="3" id="KW-0078">Bacteriocin</keyword>
<name>A0A3M5PJU4_PSEVI</name>
<proteinExistence type="predicted"/>
<comment type="caution">
    <text evidence="7">The sequence shown here is derived from an EMBL/GenBank/DDBJ whole genome shotgun (WGS) entry which is preliminary data.</text>
</comment>
<reference evidence="7 8" key="1">
    <citation type="submission" date="2018-08" db="EMBL/GenBank/DDBJ databases">
        <title>Recombination of ecologically and evolutionarily significant loci maintains genetic cohesion in the Pseudomonas syringae species complex.</title>
        <authorList>
            <person name="Dillon M."/>
            <person name="Thakur S."/>
            <person name="Almeida R.N.D."/>
            <person name="Weir B.S."/>
            <person name="Guttman D.S."/>
        </authorList>
    </citation>
    <scope>NUCLEOTIDE SEQUENCE [LARGE SCALE GENOMIC DNA]</scope>
    <source>
        <strain evidence="7 8">ICMP 19473</strain>
    </source>
</reference>
<evidence type="ECO:0000259" key="5">
    <source>
        <dbReference type="Pfam" id="PF06958"/>
    </source>
</evidence>
<dbReference type="AlphaFoldDB" id="A0A3M5PJU4"/>
<keyword evidence="1" id="KW-0929">Antimicrobial</keyword>
<evidence type="ECO:0000256" key="1">
    <source>
        <dbReference type="ARBA" id="ARBA00022529"/>
    </source>
</evidence>
<organism evidence="7 8">
    <name type="scientific">Pseudomonas viridiflava</name>
    <name type="common">Phytomonas viridiflava</name>
    <dbReference type="NCBI Taxonomy" id="33069"/>
    <lineage>
        <taxon>Bacteria</taxon>
        <taxon>Pseudomonadati</taxon>
        <taxon>Pseudomonadota</taxon>
        <taxon>Gammaproteobacteria</taxon>
        <taxon>Pseudomonadales</taxon>
        <taxon>Pseudomonadaceae</taxon>
        <taxon>Pseudomonas</taxon>
    </lineage>
</organism>
<feature type="region of interest" description="Disordered" evidence="4">
    <location>
        <begin position="356"/>
        <end position="382"/>
    </location>
</feature>
<evidence type="ECO:0000313" key="8">
    <source>
        <dbReference type="Proteomes" id="UP000273854"/>
    </source>
</evidence>
<dbReference type="InterPro" id="IPR009105">
    <property type="entry name" value="Colicin_E3_ribonuclease"/>
</dbReference>
<dbReference type="Proteomes" id="UP000273854">
    <property type="component" value="Unassembled WGS sequence"/>
</dbReference>
<protein>
    <submittedName>
        <fullName evidence="7">Putative cytotoxic protein</fullName>
    </submittedName>
</protein>
<evidence type="ECO:0000256" key="4">
    <source>
        <dbReference type="SAM" id="MobiDB-lite"/>
    </source>
</evidence>
<evidence type="ECO:0000256" key="3">
    <source>
        <dbReference type="ARBA" id="ARBA00023048"/>
    </source>
</evidence>
<sequence>MPNVLRPAPMNGSPKRAADAPDAQNREYTTPPKPVSTEKPIPIGCSFTKPCKLPNGTIDYVSPSGAIPTDAVNEYGELILLGARQTDPHSSIPLKKINGNALPTALGTLSLDGAAFAAGKGIAAIGSETGAGLVTAGVATGVLVGVVALLWPSSLGDSSLYTDEQLRSLKKGRTRVRFHVEQQSDGTLKGYGYNTQKRRDWEMIPVVQFRAQRSQQVADFGNGVTLIWTPAVKPSDTLGIPALGASPRAPHIWIYPPTEQADNMIIDPIHPPDYKDFILVFPANSGIKPLYIVLSLSGLSYQPKPDFLPAFPDAKWAKSKTSIQGGHGLRPRWKSKDGTIYEWDFQHGAVEKYNKRGKHLGEFDHETGHQNKPADPARKVEP</sequence>
<keyword evidence="2" id="KW-0044">Antibiotic</keyword>
<dbReference type="InterPro" id="IPR036302">
    <property type="entry name" value="Pyosin/cloacin_T_dom_sf"/>
</dbReference>
<evidence type="ECO:0000313" key="7">
    <source>
        <dbReference type="EMBL" id="RMT84306.1"/>
    </source>
</evidence>
<dbReference type="SUPFAM" id="SSF63840">
    <property type="entry name" value="Ribonuclease domain of colicin E3"/>
    <property type="match status" value="1"/>
</dbReference>
<dbReference type="GO" id="GO:0016788">
    <property type="term" value="F:hydrolase activity, acting on ester bonds"/>
    <property type="evidence" value="ECO:0007669"/>
    <property type="project" value="InterPro"/>
</dbReference>
<accession>A0A3M5PJU4</accession>
<dbReference type="InterPro" id="IPR016128">
    <property type="entry name" value="Pyosin/cloacin_T_dom"/>
</dbReference>
<feature type="region of interest" description="Disordered" evidence="4">
    <location>
        <begin position="1"/>
        <end position="41"/>
    </location>
</feature>
<dbReference type="GO" id="GO:0003723">
    <property type="term" value="F:RNA binding"/>
    <property type="evidence" value="ECO:0007669"/>
    <property type="project" value="InterPro"/>
</dbReference>
<feature type="compositionally biased region" description="Basic and acidic residues" evidence="4">
    <location>
        <begin position="356"/>
        <end position="369"/>
    </location>
</feature>
<feature type="domain" description="Colicin E3-like ribonuclease" evidence="6">
    <location>
        <begin position="303"/>
        <end position="381"/>
    </location>
</feature>
<dbReference type="GO" id="GO:0031640">
    <property type="term" value="P:killing of cells of another organism"/>
    <property type="evidence" value="ECO:0007669"/>
    <property type="project" value="UniProtKB-KW"/>
</dbReference>
<gene>
    <name evidence="7" type="ORF">ALP40_02249</name>
</gene>
<evidence type="ECO:0000256" key="2">
    <source>
        <dbReference type="ARBA" id="ARBA00023022"/>
    </source>
</evidence>
<dbReference type="Pfam" id="PF09000">
    <property type="entry name" value="Cytotoxic"/>
    <property type="match status" value="1"/>
</dbReference>
<dbReference type="GO" id="GO:0043022">
    <property type="term" value="F:ribosome binding"/>
    <property type="evidence" value="ECO:0007669"/>
    <property type="project" value="InterPro"/>
</dbReference>
<dbReference type="RefSeq" id="WP_259640669.1">
    <property type="nucleotide sequence ID" value="NZ_RBTP01000012.1"/>
</dbReference>
<dbReference type="EMBL" id="RBTP01000012">
    <property type="protein sequence ID" value="RMT84306.1"/>
    <property type="molecule type" value="Genomic_DNA"/>
</dbReference>
<dbReference type="Pfam" id="PF06958">
    <property type="entry name" value="Pyocin_S"/>
    <property type="match status" value="1"/>
</dbReference>
<dbReference type="InterPro" id="IPR036725">
    <property type="entry name" value="ColE3_ribonuclease_sf"/>
</dbReference>
<dbReference type="Gene3D" id="3.10.380.10">
    <property type="entry name" value="Colicin E3-like ribonuclease domain"/>
    <property type="match status" value="1"/>
</dbReference>